<gene>
    <name evidence="7" type="ORF">CLOSTHATH_02531</name>
</gene>
<evidence type="ECO:0000313" key="7">
    <source>
        <dbReference type="EMBL" id="EFC99264.1"/>
    </source>
</evidence>
<dbReference type="InterPro" id="IPR050222">
    <property type="entry name" value="MATE_MdtK"/>
</dbReference>
<comment type="caution">
    <text evidence="7">The sequence shown here is derived from an EMBL/GenBank/DDBJ whole genome shotgun (WGS) entry which is preliminary data.</text>
</comment>
<evidence type="ECO:0000313" key="8">
    <source>
        <dbReference type="Proteomes" id="UP000004968"/>
    </source>
</evidence>
<feature type="transmembrane region" description="Helical" evidence="6">
    <location>
        <begin position="156"/>
        <end position="172"/>
    </location>
</feature>
<evidence type="ECO:0000256" key="1">
    <source>
        <dbReference type="ARBA" id="ARBA00003408"/>
    </source>
</evidence>
<dbReference type="HOGENOM" id="CLU_1550833_0_0_9"/>
<dbReference type="Proteomes" id="UP000004968">
    <property type="component" value="Unassembled WGS sequence"/>
</dbReference>
<feature type="transmembrane region" description="Helical" evidence="6">
    <location>
        <begin position="114"/>
        <end position="136"/>
    </location>
</feature>
<dbReference type="Pfam" id="PF01554">
    <property type="entry name" value="MatE"/>
    <property type="match status" value="1"/>
</dbReference>
<keyword evidence="6" id="KW-0812">Transmembrane</keyword>
<protein>
    <recommendedName>
        <fullName evidence="3">Probable multidrug resistance protein NorM</fullName>
    </recommendedName>
    <alternativeName>
        <fullName evidence="5">Multidrug-efflux transporter</fullName>
    </alternativeName>
</protein>
<organism evidence="7 8">
    <name type="scientific">Hungatella hathewayi DSM 13479</name>
    <dbReference type="NCBI Taxonomy" id="566550"/>
    <lineage>
        <taxon>Bacteria</taxon>
        <taxon>Bacillati</taxon>
        <taxon>Bacillota</taxon>
        <taxon>Clostridia</taxon>
        <taxon>Lachnospirales</taxon>
        <taxon>Lachnospiraceae</taxon>
        <taxon>Hungatella</taxon>
    </lineage>
</organism>
<dbReference type="GO" id="GO:0042910">
    <property type="term" value="F:xenobiotic transmembrane transporter activity"/>
    <property type="evidence" value="ECO:0007669"/>
    <property type="project" value="InterPro"/>
</dbReference>
<keyword evidence="4" id="KW-0813">Transport</keyword>
<evidence type="ECO:0000256" key="4">
    <source>
        <dbReference type="ARBA" id="ARBA00022448"/>
    </source>
</evidence>
<dbReference type="AlphaFoldDB" id="D3AFZ5"/>
<evidence type="ECO:0000256" key="3">
    <source>
        <dbReference type="ARBA" id="ARBA00020268"/>
    </source>
</evidence>
<comment type="similarity">
    <text evidence="2">Belongs to the multi antimicrobial extrusion (MATE) (TC 2.A.66.1) family.</text>
</comment>
<comment type="function">
    <text evidence="1">Multidrug efflux pump.</text>
</comment>
<feature type="transmembrane region" description="Helical" evidence="6">
    <location>
        <begin position="34"/>
        <end position="54"/>
    </location>
</feature>
<dbReference type="PANTHER" id="PTHR43298">
    <property type="entry name" value="MULTIDRUG RESISTANCE PROTEIN NORM-RELATED"/>
    <property type="match status" value="1"/>
</dbReference>
<reference evidence="7 8" key="1">
    <citation type="submission" date="2010-01" db="EMBL/GenBank/DDBJ databases">
        <authorList>
            <person name="Weinstock G."/>
            <person name="Sodergren E."/>
            <person name="Clifton S."/>
            <person name="Fulton L."/>
            <person name="Fulton B."/>
            <person name="Courtney L."/>
            <person name="Fronick C."/>
            <person name="Harrison M."/>
            <person name="Strong C."/>
            <person name="Farmer C."/>
            <person name="Delahaunty K."/>
            <person name="Markovic C."/>
            <person name="Hall O."/>
            <person name="Minx P."/>
            <person name="Tomlinson C."/>
            <person name="Mitreva M."/>
            <person name="Nelson J."/>
            <person name="Hou S."/>
            <person name="Wollam A."/>
            <person name="Pepin K.H."/>
            <person name="Johnson M."/>
            <person name="Bhonagiri V."/>
            <person name="Nash W.E."/>
            <person name="Warren W."/>
            <person name="Chinwalla A."/>
            <person name="Mardis E.R."/>
            <person name="Wilson R.K."/>
        </authorList>
    </citation>
    <scope>NUCLEOTIDE SEQUENCE [LARGE SCALE GENOMIC DNA]</scope>
    <source>
        <strain evidence="7 8">DSM 13479</strain>
    </source>
</reference>
<dbReference type="InterPro" id="IPR002528">
    <property type="entry name" value="MATE_fam"/>
</dbReference>
<dbReference type="GO" id="GO:0015297">
    <property type="term" value="F:antiporter activity"/>
    <property type="evidence" value="ECO:0007669"/>
    <property type="project" value="InterPro"/>
</dbReference>
<dbReference type="GO" id="GO:0005886">
    <property type="term" value="C:plasma membrane"/>
    <property type="evidence" value="ECO:0007669"/>
    <property type="project" value="TreeGrafter"/>
</dbReference>
<proteinExistence type="inferred from homology"/>
<keyword evidence="6" id="KW-1133">Transmembrane helix</keyword>
<evidence type="ECO:0000256" key="6">
    <source>
        <dbReference type="SAM" id="Phobius"/>
    </source>
</evidence>
<dbReference type="EMBL" id="ACIO01000198">
    <property type="protein sequence ID" value="EFC99264.1"/>
    <property type="molecule type" value="Genomic_DNA"/>
</dbReference>
<accession>D3AFZ5</accession>
<evidence type="ECO:0000256" key="5">
    <source>
        <dbReference type="ARBA" id="ARBA00031636"/>
    </source>
</evidence>
<name>D3AFZ5_9FIRM</name>
<dbReference type="PANTHER" id="PTHR43298:SF2">
    <property type="entry name" value="FMN_FAD EXPORTER YEEO-RELATED"/>
    <property type="match status" value="1"/>
</dbReference>
<sequence length="173" mass="18812">MARWRNKRKKIGIQDGLQKVKAENNLDSDDMRGLVWRLAFPSMLAQFVSVFYSIVDRMYIGNIAGTGEIALAGVGICGPIVTLISSVAFLVGVGGSPLMSIRLGEKNERAARQILANCFLLLTVLSVVITVISLLVKNHLIMWFGASEATFPYANAYITIYLLGTVFALLATG</sequence>
<feature type="transmembrane region" description="Helical" evidence="6">
    <location>
        <begin position="69"/>
        <end position="93"/>
    </location>
</feature>
<feature type="non-terminal residue" evidence="7">
    <location>
        <position position="173"/>
    </location>
</feature>
<keyword evidence="6" id="KW-0472">Membrane</keyword>
<evidence type="ECO:0000256" key="2">
    <source>
        <dbReference type="ARBA" id="ARBA00010199"/>
    </source>
</evidence>